<comment type="caution">
    <text evidence="1">The sequence shown here is derived from an EMBL/GenBank/DDBJ whole genome shotgun (WGS) entry which is preliminary data.</text>
</comment>
<protein>
    <submittedName>
        <fullName evidence="1">Jg26569 protein</fullName>
    </submittedName>
</protein>
<accession>A0A8S4S9H5</accession>
<organism evidence="1 2">
    <name type="scientific">Pararge aegeria aegeria</name>
    <dbReference type="NCBI Taxonomy" id="348720"/>
    <lineage>
        <taxon>Eukaryota</taxon>
        <taxon>Metazoa</taxon>
        <taxon>Ecdysozoa</taxon>
        <taxon>Arthropoda</taxon>
        <taxon>Hexapoda</taxon>
        <taxon>Insecta</taxon>
        <taxon>Pterygota</taxon>
        <taxon>Neoptera</taxon>
        <taxon>Endopterygota</taxon>
        <taxon>Lepidoptera</taxon>
        <taxon>Glossata</taxon>
        <taxon>Ditrysia</taxon>
        <taxon>Papilionoidea</taxon>
        <taxon>Nymphalidae</taxon>
        <taxon>Satyrinae</taxon>
        <taxon>Satyrini</taxon>
        <taxon>Parargina</taxon>
        <taxon>Pararge</taxon>
    </lineage>
</organism>
<evidence type="ECO:0000313" key="1">
    <source>
        <dbReference type="EMBL" id="CAH2260898.1"/>
    </source>
</evidence>
<dbReference type="Proteomes" id="UP000838756">
    <property type="component" value="Unassembled WGS sequence"/>
</dbReference>
<keyword evidence="2" id="KW-1185">Reference proteome</keyword>
<sequence>MDLIIISTPTGPLQAQCSVAFSVDGLKTPLITLWRALRSQSAAILFTANTTFIRPDVLVMFRDMKIIELAPVAMGGGKGQQSLPCAETFCGVEISQVTCSA</sequence>
<dbReference type="EMBL" id="CAKXAJ010026172">
    <property type="protein sequence ID" value="CAH2260898.1"/>
    <property type="molecule type" value="Genomic_DNA"/>
</dbReference>
<gene>
    <name evidence="1" type="primary">jg26569</name>
    <name evidence="1" type="ORF">PAEG_LOCUS23794</name>
</gene>
<name>A0A8S4S9H5_9NEOP</name>
<dbReference type="AlphaFoldDB" id="A0A8S4S9H5"/>
<proteinExistence type="predicted"/>
<evidence type="ECO:0000313" key="2">
    <source>
        <dbReference type="Proteomes" id="UP000838756"/>
    </source>
</evidence>
<reference evidence="1" key="1">
    <citation type="submission" date="2022-03" db="EMBL/GenBank/DDBJ databases">
        <authorList>
            <person name="Lindestad O."/>
        </authorList>
    </citation>
    <scope>NUCLEOTIDE SEQUENCE</scope>
</reference>